<gene>
    <name evidence="15" type="ORF">HNQ81_003346</name>
</gene>
<comment type="catalytic activity">
    <reaction evidence="11">
        <text>a UDP-3-O-[(3R)-3-hydroxyacyl]-N-acetyl-alpha-D-glucosamine + H2O = a UDP-3-O-[(3R)-3-hydroxyacyl]-alpha-D-glucosamine + acetate</text>
        <dbReference type="Rhea" id="RHEA:67816"/>
        <dbReference type="ChEBI" id="CHEBI:15377"/>
        <dbReference type="ChEBI" id="CHEBI:30089"/>
        <dbReference type="ChEBI" id="CHEBI:137740"/>
        <dbReference type="ChEBI" id="CHEBI:173225"/>
        <dbReference type="EC" id="3.5.1.108"/>
    </reaction>
</comment>
<evidence type="ECO:0000256" key="6">
    <source>
        <dbReference type="ARBA" id="ARBA00022556"/>
    </source>
</evidence>
<dbReference type="SUPFAM" id="SSF54211">
    <property type="entry name" value="Ribosomal protein S5 domain 2-like"/>
    <property type="match status" value="2"/>
</dbReference>
<keyword evidence="9" id="KW-0862">Zinc</keyword>
<keyword evidence="7" id="KW-0479">Metal-binding</keyword>
<keyword evidence="13" id="KW-0597">Phosphoprotein</keyword>
<accession>A0A840V6P7</accession>
<name>A0A840V6P7_9BACT</name>
<keyword evidence="5" id="KW-0444">Lipid biosynthesis</keyword>
<evidence type="ECO:0000313" key="16">
    <source>
        <dbReference type="Proteomes" id="UP000539642"/>
    </source>
</evidence>
<dbReference type="UniPathway" id="UPA00359">
    <property type="reaction ID" value="UER00478"/>
</dbReference>
<dbReference type="InterPro" id="IPR011334">
    <property type="entry name" value="UDP-acyl_GlcNac_deAcase_C"/>
</dbReference>
<dbReference type="Pfam" id="PF00072">
    <property type="entry name" value="Response_reg"/>
    <property type="match status" value="1"/>
</dbReference>
<comment type="caution">
    <text evidence="15">The sequence shown here is derived from an EMBL/GenBank/DDBJ whole genome shotgun (WGS) entry which is preliminary data.</text>
</comment>
<dbReference type="InterPro" id="IPR020568">
    <property type="entry name" value="Ribosomal_Su5_D2-typ_SF"/>
</dbReference>
<keyword evidence="6" id="KW-0441">Lipid A biosynthesis</keyword>
<dbReference type="Gene3D" id="3.40.50.2300">
    <property type="match status" value="1"/>
</dbReference>
<evidence type="ECO:0000256" key="10">
    <source>
        <dbReference type="ARBA" id="ARBA00023098"/>
    </source>
</evidence>
<comment type="cofactor">
    <cofactor evidence="1">
        <name>Zn(2+)</name>
        <dbReference type="ChEBI" id="CHEBI:29105"/>
    </cofactor>
</comment>
<dbReference type="PROSITE" id="PS50110">
    <property type="entry name" value="RESPONSE_REGULATORY"/>
    <property type="match status" value="1"/>
</dbReference>
<dbReference type="EC" id="3.5.1.108" evidence="4 12"/>
<protein>
    <recommendedName>
        <fullName evidence="4 12">UDP-3-O-acyl-N-acetylglucosamine deacetylase</fullName>
        <ecNumber evidence="4 12">3.5.1.108</ecNumber>
    </recommendedName>
</protein>
<dbReference type="NCBIfam" id="TIGR00325">
    <property type="entry name" value="lpxC"/>
    <property type="match status" value="1"/>
</dbReference>
<keyword evidence="8 15" id="KW-0378">Hydrolase</keyword>
<dbReference type="Proteomes" id="UP000539642">
    <property type="component" value="Unassembled WGS sequence"/>
</dbReference>
<dbReference type="InterPro" id="IPR004463">
    <property type="entry name" value="UDP-acyl_GlcNac_deAcase"/>
</dbReference>
<evidence type="ECO:0000256" key="3">
    <source>
        <dbReference type="ARBA" id="ARBA00005002"/>
    </source>
</evidence>
<evidence type="ECO:0000256" key="12">
    <source>
        <dbReference type="NCBIfam" id="TIGR00325"/>
    </source>
</evidence>
<evidence type="ECO:0000256" key="11">
    <source>
        <dbReference type="ARBA" id="ARBA00024535"/>
    </source>
</evidence>
<dbReference type="EMBL" id="JACHEO010000030">
    <property type="protein sequence ID" value="MBB5349590.1"/>
    <property type="molecule type" value="Genomic_DNA"/>
</dbReference>
<dbReference type="SMART" id="SM00448">
    <property type="entry name" value="REC"/>
    <property type="match status" value="1"/>
</dbReference>
<dbReference type="GO" id="GO:0000160">
    <property type="term" value="P:phosphorelay signal transduction system"/>
    <property type="evidence" value="ECO:0007669"/>
    <property type="project" value="InterPro"/>
</dbReference>
<dbReference type="Gene3D" id="3.30.230.20">
    <property type="entry name" value="lpxc deacetylase, domain 1"/>
    <property type="match status" value="1"/>
</dbReference>
<evidence type="ECO:0000256" key="13">
    <source>
        <dbReference type="PROSITE-ProRule" id="PRU00169"/>
    </source>
</evidence>
<dbReference type="GO" id="GO:0016020">
    <property type="term" value="C:membrane"/>
    <property type="evidence" value="ECO:0007669"/>
    <property type="project" value="GOC"/>
</dbReference>
<evidence type="ECO:0000256" key="5">
    <source>
        <dbReference type="ARBA" id="ARBA00022516"/>
    </source>
</evidence>
<evidence type="ECO:0000256" key="1">
    <source>
        <dbReference type="ARBA" id="ARBA00001947"/>
    </source>
</evidence>
<dbReference type="GO" id="GO:0046872">
    <property type="term" value="F:metal ion binding"/>
    <property type="evidence" value="ECO:0007669"/>
    <property type="project" value="UniProtKB-KW"/>
</dbReference>
<feature type="modified residue" description="4-aspartylphosphate" evidence="13">
    <location>
        <position position="32"/>
    </location>
</feature>
<comment type="pathway">
    <text evidence="3">Glycolipid biosynthesis; lipid IV(A) biosynthesis; lipid IV(A) from (3R)-3-hydroxytetradecanoyl-[acyl-carrier-protein] and UDP-N-acetyl-alpha-D-glucosamine: step 2/6.</text>
</comment>
<dbReference type="PANTHER" id="PTHR33694:SF1">
    <property type="entry name" value="UDP-3-O-ACYL-N-ACETYLGLUCOSAMINE DEACETYLASE 1, MITOCHONDRIAL-RELATED"/>
    <property type="match status" value="1"/>
</dbReference>
<evidence type="ECO:0000256" key="4">
    <source>
        <dbReference type="ARBA" id="ARBA00012745"/>
    </source>
</evidence>
<evidence type="ECO:0000256" key="2">
    <source>
        <dbReference type="ARBA" id="ARBA00002923"/>
    </source>
</evidence>
<evidence type="ECO:0000256" key="9">
    <source>
        <dbReference type="ARBA" id="ARBA00022833"/>
    </source>
</evidence>
<evidence type="ECO:0000313" key="15">
    <source>
        <dbReference type="EMBL" id="MBB5349590.1"/>
    </source>
</evidence>
<keyword evidence="16" id="KW-1185">Reference proteome</keyword>
<proteinExistence type="predicted"/>
<dbReference type="InterPro" id="IPR001789">
    <property type="entry name" value="Sig_transdc_resp-reg_receiver"/>
</dbReference>
<comment type="function">
    <text evidence="2">Catalyzes the hydrolysis of UDP-3-O-myristoyl-N-acetylglucosamine to form UDP-3-O-myristoylglucosamine and acetate, the committed step in lipid A biosynthesis.</text>
</comment>
<dbReference type="AlphaFoldDB" id="A0A840V6P7"/>
<dbReference type="InterPro" id="IPR015870">
    <property type="entry name" value="UDP-acyl_N-AcGlcN_deAcase_N"/>
</dbReference>
<dbReference type="InterPro" id="IPR011006">
    <property type="entry name" value="CheY-like_superfamily"/>
</dbReference>
<evidence type="ECO:0000256" key="8">
    <source>
        <dbReference type="ARBA" id="ARBA00022801"/>
    </source>
</evidence>
<dbReference type="PANTHER" id="PTHR33694">
    <property type="entry name" value="UDP-3-O-ACYL-N-ACETYLGLUCOSAMINE DEACETYLASE 1, MITOCHONDRIAL-RELATED"/>
    <property type="match status" value="1"/>
</dbReference>
<dbReference type="Pfam" id="PF03331">
    <property type="entry name" value="LpxC"/>
    <property type="match status" value="1"/>
</dbReference>
<dbReference type="SUPFAM" id="SSF52172">
    <property type="entry name" value="CheY-like"/>
    <property type="match status" value="1"/>
</dbReference>
<keyword evidence="10" id="KW-0443">Lipid metabolism</keyword>
<feature type="domain" description="Response regulatory" evidence="14">
    <location>
        <begin position="1"/>
        <end position="97"/>
    </location>
</feature>
<evidence type="ECO:0000256" key="7">
    <source>
        <dbReference type="ARBA" id="ARBA00022723"/>
    </source>
</evidence>
<organism evidence="15 16">
    <name type="scientific">Desulfoprunum benzoelyticum</name>
    <dbReference type="NCBI Taxonomy" id="1506996"/>
    <lineage>
        <taxon>Bacteria</taxon>
        <taxon>Pseudomonadati</taxon>
        <taxon>Thermodesulfobacteriota</taxon>
        <taxon>Desulfobulbia</taxon>
        <taxon>Desulfobulbales</taxon>
        <taxon>Desulfobulbaceae</taxon>
        <taxon>Desulfoprunum</taxon>
    </lineage>
</organism>
<dbReference type="Gene3D" id="3.30.1700.10">
    <property type="entry name" value="lpxc deacetylase, domain 2"/>
    <property type="match status" value="1"/>
</dbReference>
<dbReference type="GO" id="GO:0103117">
    <property type="term" value="F:UDP-3-O-acyl-N-acetylglucosamine deacetylase activity"/>
    <property type="evidence" value="ECO:0007669"/>
    <property type="project" value="UniProtKB-UniRule"/>
</dbReference>
<dbReference type="GO" id="GO:0009245">
    <property type="term" value="P:lipid A biosynthetic process"/>
    <property type="evidence" value="ECO:0007669"/>
    <property type="project" value="UniProtKB-UniRule"/>
</dbReference>
<evidence type="ECO:0000259" key="14">
    <source>
        <dbReference type="PROSITE" id="PS50110"/>
    </source>
</evidence>
<sequence>MKDEGYQTIVFQDAESFWHNLDTIEPSLVMLDIWLPGIDGLQLLKQLHNRFPALPIIMMSGHAGIDTAVAAIKAGAYDFMEKPLHLEVLLDKVKSALEHKPAGSGAALPSDTRLEVASADLLMPPGMVELVDSPVPQRTLRENVVLNGVGLLSGRKTGIILSPLGIDEGIVFQTLDGQIIPGHITSVGNFSQTVSSKTFSANSTTLDNGRQQVRTVEHLMAVLAMYGITNVLIKVDDEVPNIDGSAKDFCDLMEQAGIEEQPASTKVAVIRRKLGVGNEEKDEKHLYAEPFDGFEITMRVDYSPPIGEQILTFNPGTQSFAKEIAPARSFNTFENIEMAQRLGKVGGGYLHSHIIMHEGKVINTELRYPDEFVRHKILDMIGDLYLLGYAIRGRITANMTSHGYNQALVERLYRALQSSSG</sequence>
<reference evidence="15 16" key="1">
    <citation type="submission" date="2020-08" db="EMBL/GenBank/DDBJ databases">
        <title>Genomic Encyclopedia of Type Strains, Phase IV (KMG-IV): sequencing the most valuable type-strain genomes for metagenomic binning, comparative biology and taxonomic classification.</title>
        <authorList>
            <person name="Goeker M."/>
        </authorList>
    </citation>
    <scope>NUCLEOTIDE SEQUENCE [LARGE SCALE GENOMIC DNA]</scope>
    <source>
        <strain evidence="15 16">DSM 28570</strain>
    </source>
</reference>